<dbReference type="KEGG" id="llu:AKJ09_06265"/>
<dbReference type="Proteomes" id="UP000064967">
    <property type="component" value="Chromosome"/>
</dbReference>
<dbReference type="EMBL" id="CP012333">
    <property type="protein sequence ID" value="AKU99601.1"/>
    <property type="molecule type" value="Genomic_DNA"/>
</dbReference>
<dbReference type="STRING" id="1391654.AKJ09_06265"/>
<sequence>MAKGERVKRAALPERLMLDAGVIIRALEHGNPARKADPHVADCRILWERALRECRVLMPPFVVLEVLASEGAPDQFPIVKTIEHVAFSYQAAEQMAKWARTEAKKRLARDTKTVRRVLNHDALLVGTAAFHEAEVLVTLDEGVKALAKLARVRVAEPSDLLKGTQGKLFASES</sequence>
<accession>A0A0K1Q1S6</accession>
<gene>
    <name evidence="1" type="ORF">AKJ09_06265</name>
</gene>
<dbReference type="SUPFAM" id="SSF88723">
    <property type="entry name" value="PIN domain-like"/>
    <property type="match status" value="1"/>
</dbReference>
<reference evidence="1 2" key="1">
    <citation type="submission" date="2015-08" db="EMBL/GenBank/DDBJ databases">
        <authorList>
            <person name="Babu N.S."/>
            <person name="Beckwith C.J."/>
            <person name="Beseler K.G."/>
            <person name="Brison A."/>
            <person name="Carone J.V."/>
            <person name="Caskin T.P."/>
            <person name="Diamond M."/>
            <person name="Durham M.E."/>
            <person name="Foxe J.M."/>
            <person name="Go M."/>
            <person name="Henderson B.A."/>
            <person name="Jones I.B."/>
            <person name="McGettigan J.A."/>
            <person name="Micheletti S.J."/>
            <person name="Nasrallah M.E."/>
            <person name="Ortiz D."/>
            <person name="Piller C.R."/>
            <person name="Privatt S.R."/>
            <person name="Schneider S.L."/>
            <person name="Sharp S."/>
            <person name="Smith T.C."/>
            <person name="Stanton J.D."/>
            <person name="Ullery H.E."/>
            <person name="Wilson R.J."/>
            <person name="Serrano M.G."/>
            <person name="Buck G."/>
            <person name="Lee V."/>
            <person name="Wang Y."/>
            <person name="Carvalho R."/>
            <person name="Voegtly L."/>
            <person name="Shi R."/>
            <person name="Duckworth R."/>
            <person name="Johnson A."/>
            <person name="Loviza R."/>
            <person name="Walstead R."/>
            <person name="Shah Z."/>
            <person name="Kiflezghi M."/>
            <person name="Wade K."/>
            <person name="Ball S.L."/>
            <person name="Bradley K.W."/>
            <person name="Asai D.J."/>
            <person name="Bowman C.A."/>
            <person name="Russell D.A."/>
            <person name="Pope W.H."/>
            <person name="Jacobs-Sera D."/>
            <person name="Hendrix R.W."/>
            <person name="Hatfull G.F."/>
        </authorList>
    </citation>
    <scope>NUCLEOTIDE SEQUENCE [LARGE SCALE GENOMIC DNA]</scope>
    <source>
        <strain evidence="1 2">DSM 27648</strain>
    </source>
</reference>
<keyword evidence="2" id="KW-1185">Reference proteome</keyword>
<proteinExistence type="predicted"/>
<evidence type="ECO:0000313" key="2">
    <source>
        <dbReference type="Proteomes" id="UP000064967"/>
    </source>
</evidence>
<evidence type="ECO:0008006" key="3">
    <source>
        <dbReference type="Google" id="ProtNLM"/>
    </source>
</evidence>
<protein>
    <recommendedName>
        <fullName evidence="3">PIN domain-containing protein</fullName>
    </recommendedName>
</protein>
<dbReference type="InterPro" id="IPR029060">
    <property type="entry name" value="PIN-like_dom_sf"/>
</dbReference>
<dbReference type="AlphaFoldDB" id="A0A0K1Q1S6"/>
<organism evidence="1 2">
    <name type="scientific">Labilithrix luteola</name>
    <dbReference type="NCBI Taxonomy" id="1391654"/>
    <lineage>
        <taxon>Bacteria</taxon>
        <taxon>Pseudomonadati</taxon>
        <taxon>Myxococcota</taxon>
        <taxon>Polyangia</taxon>
        <taxon>Polyangiales</taxon>
        <taxon>Labilitrichaceae</taxon>
        <taxon>Labilithrix</taxon>
    </lineage>
</organism>
<name>A0A0K1Q1S6_9BACT</name>
<evidence type="ECO:0000313" key="1">
    <source>
        <dbReference type="EMBL" id="AKU99601.1"/>
    </source>
</evidence>